<dbReference type="Proteomes" id="UP001433268">
    <property type="component" value="Unassembled WGS sequence"/>
</dbReference>
<reference evidence="1 2" key="1">
    <citation type="submission" date="2023-01" db="EMBL/GenBank/DDBJ databases">
        <title>Analysis of 21 Apiospora genomes using comparative genomics revels a genus with tremendous synthesis potential of carbohydrate active enzymes and secondary metabolites.</title>
        <authorList>
            <person name="Sorensen T."/>
        </authorList>
    </citation>
    <scope>NUCLEOTIDE SEQUENCE [LARGE SCALE GENOMIC DNA]</scope>
    <source>
        <strain evidence="1 2">CBS 114990</strain>
    </source>
</reference>
<sequence length="274" mass="31047">MASWPLPTELTSIVMDMLASESREELPKLATVCIVWRDLVQDITFRTITKAYRRDDNLGLLPSVLSRAGNIQRLRCLDLTFYDIVMFRCASVVREVMGLLGSLEEEAHALEHPRITMLVWLFGTSRHYGSTPPDSRLLLGSLPKVRFIKEFSIMNFSYDSTNDLSLETGKGNEWCLIGKDRSPAPWTVNLFQLWTLRIHEISLGLKRLTFDGETRAGIEVFGPLDLADSTAVEWPLLEEISMGYDQSIIQTLDPPTEAEMKRVARLDPLAACLR</sequence>
<organism evidence="1 2">
    <name type="scientific">Apiospora hydei</name>
    <dbReference type="NCBI Taxonomy" id="1337664"/>
    <lineage>
        <taxon>Eukaryota</taxon>
        <taxon>Fungi</taxon>
        <taxon>Dikarya</taxon>
        <taxon>Ascomycota</taxon>
        <taxon>Pezizomycotina</taxon>
        <taxon>Sordariomycetes</taxon>
        <taxon>Xylariomycetidae</taxon>
        <taxon>Amphisphaeriales</taxon>
        <taxon>Apiosporaceae</taxon>
        <taxon>Apiospora</taxon>
    </lineage>
</organism>
<protein>
    <recommendedName>
        <fullName evidence="3">F-box domain-containing protein</fullName>
    </recommendedName>
</protein>
<accession>A0ABR1V4S5</accession>
<proteinExistence type="predicted"/>
<dbReference type="RefSeq" id="XP_066661752.1">
    <property type="nucleotide sequence ID" value="XM_066816060.1"/>
</dbReference>
<keyword evidence="2" id="KW-1185">Reference proteome</keyword>
<evidence type="ECO:0008006" key="3">
    <source>
        <dbReference type="Google" id="ProtNLM"/>
    </source>
</evidence>
<dbReference type="EMBL" id="JAQQWN010000009">
    <property type="protein sequence ID" value="KAK8064998.1"/>
    <property type="molecule type" value="Genomic_DNA"/>
</dbReference>
<evidence type="ECO:0000313" key="1">
    <source>
        <dbReference type="EMBL" id="KAK8064998.1"/>
    </source>
</evidence>
<name>A0ABR1V4S5_9PEZI</name>
<dbReference type="GeneID" id="92049120"/>
<gene>
    <name evidence="1" type="ORF">PG997_011745</name>
</gene>
<evidence type="ECO:0000313" key="2">
    <source>
        <dbReference type="Proteomes" id="UP001433268"/>
    </source>
</evidence>
<comment type="caution">
    <text evidence="1">The sequence shown here is derived from an EMBL/GenBank/DDBJ whole genome shotgun (WGS) entry which is preliminary data.</text>
</comment>